<feature type="compositionally biased region" description="Pro residues" evidence="7">
    <location>
        <begin position="493"/>
        <end position="504"/>
    </location>
</feature>
<dbReference type="GO" id="GO:0005509">
    <property type="term" value="F:calcium ion binding"/>
    <property type="evidence" value="ECO:0007669"/>
    <property type="project" value="InterPro"/>
</dbReference>
<keyword evidence="11" id="KW-1185">Reference proteome</keyword>
<evidence type="ECO:0000256" key="1">
    <source>
        <dbReference type="ARBA" id="ARBA00022553"/>
    </source>
</evidence>
<evidence type="ECO:0000313" key="11">
    <source>
        <dbReference type="Proteomes" id="UP000008225"/>
    </source>
</evidence>
<dbReference type="SUPFAM" id="SSF47473">
    <property type="entry name" value="EF-hand"/>
    <property type="match status" value="2"/>
</dbReference>
<dbReference type="Bgee" id="ENSCJAG00000019093">
    <property type="expression patterns" value="Expressed in cerebellum and 6 other cell types or tissues"/>
</dbReference>
<dbReference type="HOGENOM" id="CLU_014864_1_0_1"/>
<keyword evidence="2" id="KW-0479">Metal-binding</keyword>
<organism evidence="10 11">
    <name type="scientific">Callithrix jacchus</name>
    <name type="common">White-tufted-ear marmoset</name>
    <name type="synonym">Simia Jacchus</name>
    <dbReference type="NCBI Taxonomy" id="9483"/>
    <lineage>
        <taxon>Eukaryota</taxon>
        <taxon>Metazoa</taxon>
        <taxon>Chordata</taxon>
        <taxon>Craniata</taxon>
        <taxon>Vertebrata</taxon>
        <taxon>Euteleostomi</taxon>
        <taxon>Mammalia</taxon>
        <taxon>Eutheria</taxon>
        <taxon>Euarchontoglires</taxon>
        <taxon>Primates</taxon>
        <taxon>Haplorrhini</taxon>
        <taxon>Platyrrhini</taxon>
        <taxon>Cebidae</taxon>
        <taxon>Callitrichinae</taxon>
        <taxon>Callithrix</taxon>
        <taxon>Callithrix</taxon>
    </lineage>
</organism>
<feature type="region of interest" description="Disordered" evidence="7">
    <location>
        <begin position="480"/>
        <end position="532"/>
    </location>
</feature>
<dbReference type="Pfam" id="PF12763">
    <property type="entry name" value="EH"/>
    <property type="match status" value="2"/>
</dbReference>
<dbReference type="Gene3D" id="1.10.238.10">
    <property type="entry name" value="EF-hand"/>
    <property type="match status" value="2"/>
</dbReference>
<dbReference type="GeneTree" id="ENSGT00940000158749"/>
<dbReference type="Proteomes" id="UP000008225">
    <property type="component" value="Chromosome 4"/>
</dbReference>
<dbReference type="GO" id="GO:0006897">
    <property type="term" value="P:endocytosis"/>
    <property type="evidence" value="ECO:0007669"/>
    <property type="project" value="TreeGrafter"/>
</dbReference>
<evidence type="ECO:0000256" key="7">
    <source>
        <dbReference type="SAM" id="MobiDB-lite"/>
    </source>
</evidence>
<feature type="compositionally biased region" description="Basic and acidic residues" evidence="7">
    <location>
        <begin position="616"/>
        <end position="629"/>
    </location>
</feature>
<dbReference type="AlphaFoldDB" id="F7BAS7"/>
<dbReference type="SMART" id="SM00027">
    <property type="entry name" value="EH"/>
    <property type="match status" value="2"/>
</dbReference>
<evidence type="ECO:0000259" key="9">
    <source>
        <dbReference type="PROSITE" id="PS50222"/>
    </source>
</evidence>
<dbReference type="InterPro" id="IPR000261">
    <property type="entry name" value="EH_dom"/>
</dbReference>
<name>F7BAS7_CALJA</name>
<evidence type="ECO:0000256" key="5">
    <source>
        <dbReference type="ARBA" id="ARBA00023054"/>
    </source>
</evidence>
<dbReference type="GO" id="GO:0005886">
    <property type="term" value="C:plasma membrane"/>
    <property type="evidence" value="ECO:0007669"/>
    <property type="project" value="TreeGrafter"/>
</dbReference>
<dbReference type="InterPro" id="IPR002048">
    <property type="entry name" value="EF_hand_dom"/>
</dbReference>
<protein>
    <submittedName>
        <fullName evidence="10">RALBP1 associated Eps domain containing 1</fullName>
    </submittedName>
</protein>
<feature type="region of interest" description="Disordered" evidence="7">
    <location>
        <begin position="377"/>
        <end position="411"/>
    </location>
</feature>
<keyword evidence="3" id="KW-0677">Repeat</keyword>
<feature type="region of interest" description="Disordered" evidence="7">
    <location>
        <begin position="547"/>
        <end position="629"/>
    </location>
</feature>
<evidence type="ECO:0000256" key="3">
    <source>
        <dbReference type="ARBA" id="ARBA00022737"/>
    </source>
</evidence>
<evidence type="ECO:0000256" key="2">
    <source>
        <dbReference type="ARBA" id="ARBA00022723"/>
    </source>
</evidence>
<reference evidence="10" key="1">
    <citation type="submission" date="2009-03" db="EMBL/GenBank/DDBJ databases">
        <authorList>
            <person name="Warren W."/>
            <person name="Ye L."/>
            <person name="Minx P."/>
            <person name="Worley K."/>
            <person name="Gibbs R."/>
            <person name="Wilson R.K."/>
        </authorList>
    </citation>
    <scope>NUCLEOTIDE SEQUENCE [LARGE SCALE GENOMIC DNA]</scope>
</reference>
<dbReference type="FunFam" id="1.10.238.10:FF:000039">
    <property type="entry name" value="RalBP1-associated Eps domain-containing protein 2 isoform 1"/>
    <property type="match status" value="1"/>
</dbReference>
<reference evidence="10" key="2">
    <citation type="submission" date="2025-08" db="UniProtKB">
        <authorList>
            <consortium name="Ensembl"/>
        </authorList>
    </citation>
    <scope>IDENTIFICATION</scope>
</reference>
<keyword evidence="1" id="KW-0597">Phosphoprotein</keyword>
<feature type="compositionally biased region" description="Polar residues" evidence="7">
    <location>
        <begin position="145"/>
        <end position="156"/>
    </location>
</feature>
<dbReference type="PROSITE" id="PS00018">
    <property type="entry name" value="EF_HAND_1"/>
    <property type="match status" value="1"/>
</dbReference>
<feature type="compositionally biased region" description="Basic and acidic residues" evidence="7">
    <location>
        <begin position="579"/>
        <end position="589"/>
    </location>
</feature>
<feature type="region of interest" description="Disordered" evidence="7">
    <location>
        <begin position="105"/>
        <end position="226"/>
    </location>
</feature>
<evidence type="ECO:0000256" key="6">
    <source>
        <dbReference type="SAM" id="Coils"/>
    </source>
</evidence>
<feature type="compositionally biased region" description="Polar residues" evidence="7">
    <location>
        <begin position="115"/>
        <end position="126"/>
    </location>
</feature>
<feature type="domain" description="EH" evidence="8">
    <location>
        <begin position="10"/>
        <end position="113"/>
    </location>
</feature>
<dbReference type="GO" id="GO:0005829">
    <property type="term" value="C:cytosol"/>
    <property type="evidence" value="ECO:0007669"/>
    <property type="project" value="UniProtKB-ARBA"/>
</dbReference>
<dbReference type="PROSITE" id="PS50031">
    <property type="entry name" value="EH"/>
    <property type="match status" value="2"/>
</dbReference>
<dbReference type="CDD" id="cd00052">
    <property type="entry name" value="EH"/>
    <property type="match status" value="1"/>
</dbReference>
<dbReference type="PANTHER" id="PTHR11216">
    <property type="entry name" value="EH DOMAIN"/>
    <property type="match status" value="1"/>
</dbReference>
<feature type="coiled-coil region" evidence="6">
    <location>
        <begin position="663"/>
        <end position="694"/>
    </location>
</feature>
<keyword evidence="4" id="KW-0106">Calcium</keyword>
<feature type="compositionally biased region" description="Low complexity" evidence="7">
    <location>
        <begin position="483"/>
        <end position="492"/>
    </location>
</feature>
<reference evidence="10" key="3">
    <citation type="submission" date="2025-09" db="UniProtKB">
        <authorList>
            <consortium name="Ensembl"/>
        </authorList>
    </citation>
    <scope>IDENTIFICATION</scope>
</reference>
<evidence type="ECO:0000256" key="4">
    <source>
        <dbReference type="ARBA" id="ARBA00022837"/>
    </source>
</evidence>
<dbReference type="FunFam" id="1.10.238.10:FF:000084">
    <property type="entry name" value="ralBP1-associated Eps domain-containing protein 1 isoform X2"/>
    <property type="match status" value="1"/>
</dbReference>
<keyword evidence="5 6" id="KW-0175">Coiled coil</keyword>
<dbReference type="Ensembl" id="ENSCJAT00000058796.3">
    <property type="protein sequence ID" value="ENSCJAP00000042202.3"/>
    <property type="gene ID" value="ENSCJAG00000019093.4"/>
</dbReference>
<sequence length="704" mass="76819">MEGLTLSDAEQKYYSDLFSYCDIESTKKVVVNGRVLELFRAAQLPNDVVLQIMELCGATRLGYFGRSQFYIALKLVAVAQSGFPLRVESINTVKDLPLPRFVASKNEQESRHAASYSSDSENQGSYSGVIPPPPGRGQVKKGSVTHDTVQPRTSADAQEPASPVVSPQQSPPTSPHTWRKHSRHPSGGNSERPLAGSGPFWFPFGEAQSGSSAGDAVWSGHSPPPPQENWVSFADTPPTSTLLTMHPASVQDQTTVRTVASATTAIEIRRQSSSYDDPWKITDEQRQYYVNQFKTIQPDLNGFIPGSAAKEFFTKSKLPILELSHIWELSDFDKDGALTLDEFCAAFHLVVARKNGYDLPEKLPESLMPKLIDLEDSADVGDQPGEVGYSGSPAEAPPSKSPSMPSLNQWPELNQSSEDTAIVHPVPIRMTPSKIHMQEMELKRTGSDHTNPTSPLLVKPSDLSEENKINSSVKFASGNTVGQQQAGVVAHPPAVPPRPQPSQAPGPAVHRPVDADGLMTHTSTSPQQIPEQPNFADFSQFEVFAASNVNEEQDDEAEKHPEVLPVEKASDPAGSLRVAKTDSKTEEKTAASAPANVSKGTTPLAPPPKPVRRRLKSEDELRPEVDEHTQKTGVLAAVLASQPSIPRSIGKDKKAIQASIRRNKETNTVLARLNSELQQQLKDVLEERISLEVQLEQLRPFSHL</sequence>
<dbReference type="InterPro" id="IPR018247">
    <property type="entry name" value="EF_Hand_1_Ca_BS"/>
</dbReference>
<accession>F7BAS7</accession>
<evidence type="ECO:0000259" key="8">
    <source>
        <dbReference type="PROSITE" id="PS50031"/>
    </source>
</evidence>
<dbReference type="InterPro" id="IPR011992">
    <property type="entry name" value="EF-hand-dom_pair"/>
</dbReference>
<feature type="domain" description="EF-hand" evidence="9">
    <location>
        <begin position="318"/>
        <end position="353"/>
    </location>
</feature>
<feature type="domain" description="EH" evidence="8">
    <location>
        <begin position="285"/>
        <end position="369"/>
    </location>
</feature>
<dbReference type="PROSITE" id="PS50222">
    <property type="entry name" value="EF_HAND_2"/>
    <property type="match status" value="1"/>
</dbReference>
<dbReference type="PANTHER" id="PTHR11216:SF63">
    <property type="entry name" value="RALBP1-ASSOCIATED EPS DOMAIN-CONTAINING PROTEIN 1"/>
    <property type="match status" value="1"/>
</dbReference>
<feature type="compositionally biased region" description="Polar residues" evidence="7">
    <location>
        <begin position="520"/>
        <end position="531"/>
    </location>
</feature>
<evidence type="ECO:0000313" key="10">
    <source>
        <dbReference type="Ensembl" id="ENSCJAP00000042202.3"/>
    </source>
</evidence>
<gene>
    <name evidence="10" type="primary">REPS1</name>
</gene>
<dbReference type="GO" id="GO:0016197">
    <property type="term" value="P:endosomal transport"/>
    <property type="evidence" value="ECO:0007669"/>
    <property type="project" value="TreeGrafter"/>
</dbReference>
<proteinExistence type="predicted"/>